<dbReference type="InterPro" id="IPR003870">
    <property type="entry name" value="DUF222"/>
</dbReference>
<protein>
    <submittedName>
        <fullName evidence="2">DUF222 domain-containing protein</fullName>
    </submittedName>
</protein>
<evidence type="ECO:0000313" key="2">
    <source>
        <dbReference type="EMBL" id="MPV88537.1"/>
    </source>
</evidence>
<gene>
    <name evidence="2" type="ORF">GB882_07645</name>
</gene>
<dbReference type="Pfam" id="PF02720">
    <property type="entry name" value="DUF222"/>
    <property type="match status" value="1"/>
</dbReference>
<keyword evidence="3" id="KW-1185">Reference proteome</keyword>
<proteinExistence type="predicted"/>
<accession>A0A7J9UVB3</accession>
<sequence>MFEEERGGGAVPGGDAGACCEVAADRRVCGHMEAVMAAARAEVEAEEAAERAAWAAGPVLEARAAAIEGDRHARALLGWWDEEEWAAAAARAECPESFAPAPPAPAASVPPPPGRAGCLAQDLPAAVLAEMAPDAQLAAVLEGVDVAALDPYAGVEVVAAFKRVEAWAAGRAALAAAELARMPAMSAQRIIAPGVSEEVNGTVAELAMRLATTRAEARRLVAVGAGLRGSFAETGEALLAGVLDWRKAATIVHALGPVADDVWVCQSEVAPLHQLVMA</sequence>
<evidence type="ECO:0000313" key="3">
    <source>
        <dbReference type="Proteomes" id="UP000429644"/>
    </source>
</evidence>
<dbReference type="EMBL" id="WHPD01001660">
    <property type="protein sequence ID" value="MPV88537.1"/>
    <property type="molecule type" value="Genomic_DNA"/>
</dbReference>
<reference evidence="2 3" key="1">
    <citation type="submission" date="2019-10" db="EMBL/GenBank/DDBJ databases">
        <title>Georgenia wutianyii sp. nov. and Georgenia yuyongxinii sp. nov. isolated from plateau pika (Ochotona curzoniae) in the Qinghai-Tibet plateau of China.</title>
        <authorList>
            <person name="Tian Z."/>
        </authorList>
    </citation>
    <scope>NUCLEOTIDE SEQUENCE [LARGE SCALE GENOMIC DNA]</scope>
    <source>
        <strain evidence="2 3">JCM 15130</strain>
    </source>
</reference>
<evidence type="ECO:0000259" key="1">
    <source>
        <dbReference type="Pfam" id="PF02720"/>
    </source>
</evidence>
<organism evidence="2 3">
    <name type="scientific">Georgenia ruanii</name>
    <dbReference type="NCBI Taxonomy" id="348442"/>
    <lineage>
        <taxon>Bacteria</taxon>
        <taxon>Bacillati</taxon>
        <taxon>Actinomycetota</taxon>
        <taxon>Actinomycetes</taxon>
        <taxon>Micrococcales</taxon>
        <taxon>Bogoriellaceae</taxon>
        <taxon>Georgenia</taxon>
    </lineage>
</organism>
<dbReference type="Proteomes" id="UP000429644">
    <property type="component" value="Unassembled WGS sequence"/>
</dbReference>
<name>A0A7J9UVB3_9MICO</name>
<comment type="caution">
    <text evidence="2">The sequence shown here is derived from an EMBL/GenBank/DDBJ whole genome shotgun (WGS) entry which is preliminary data.</text>
</comment>
<dbReference type="AlphaFoldDB" id="A0A7J9UVB3"/>
<feature type="domain" description="DUF222" evidence="1">
    <location>
        <begin position="186"/>
        <end position="266"/>
    </location>
</feature>